<dbReference type="OrthoDB" id="5705783at2"/>
<dbReference type="Gene3D" id="3.30.420.10">
    <property type="entry name" value="Ribonuclease H-like superfamily/Ribonuclease H"/>
    <property type="match status" value="1"/>
</dbReference>
<dbReference type="GO" id="GO:0003676">
    <property type="term" value="F:nucleic acid binding"/>
    <property type="evidence" value="ECO:0007669"/>
    <property type="project" value="InterPro"/>
</dbReference>
<proteinExistence type="predicted"/>
<evidence type="ECO:0000313" key="2">
    <source>
        <dbReference type="Proteomes" id="UP000193450"/>
    </source>
</evidence>
<dbReference type="Proteomes" id="UP000193450">
    <property type="component" value="Chromosome"/>
</dbReference>
<protein>
    <recommendedName>
        <fullName evidence="3">Exonuclease domain-containing protein</fullName>
    </recommendedName>
</protein>
<name>A0A1X9NDF8_9GAMM</name>
<dbReference type="AlphaFoldDB" id="A0A1X9NDF8"/>
<dbReference type="EMBL" id="CP019343">
    <property type="protein sequence ID" value="ARN72987.1"/>
    <property type="molecule type" value="Genomic_DNA"/>
</dbReference>
<dbReference type="InterPro" id="IPR012337">
    <property type="entry name" value="RNaseH-like_sf"/>
</dbReference>
<dbReference type="STRING" id="716816.BST96_02010"/>
<evidence type="ECO:0000313" key="1">
    <source>
        <dbReference type="EMBL" id="ARN72987.1"/>
    </source>
</evidence>
<evidence type="ECO:0008006" key="3">
    <source>
        <dbReference type="Google" id="ProtNLM"/>
    </source>
</evidence>
<sequence length="171" mass="19142">MDIRMRPIVIDVEASGLGRGSYPIEVGVANAEGQGSCNIIRREDAWQHWDPRAEMLHGISRETLSKHGKAPEFVASMLNDQLAGQIVYSDAWGNDSSWIALLFDAAELPQRFRLESLRSLLSDAQVDIWHATKDKVTEELGYTRHRASHDALILQQTFCQTAELVGRQKVG</sequence>
<organism evidence="1 2">
    <name type="scientific">Oceanicoccus sagamiensis</name>
    <dbReference type="NCBI Taxonomy" id="716816"/>
    <lineage>
        <taxon>Bacteria</taxon>
        <taxon>Pseudomonadati</taxon>
        <taxon>Pseudomonadota</taxon>
        <taxon>Gammaproteobacteria</taxon>
        <taxon>Cellvibrionales</taxon>
        <taxon>Spongiibacteraceae</taxon>
        <taxon>Oceanicoccus</taxon>
    </lineage>
</organism>
<gene>
    <name evidence="1" type="ORF">BST96_02010</name>
</gene>
<dbReference type="SUPFAM" id="SSF53098">
    <property type="entry name" value="Ribonuclease H-like"/>
    <property type="match status" value="1"/>
</dbReference>
<keyword evidence="2" id="KW-1185">Reference proteome</keyword>
<dbReference type="InterPro" id="IPR036397">
    <property type="entry name" value="RNaseH_sf"/>
</dbReference>
<reference evidence="1 2" key="1">
    <citation type="submission" date="2016-11" db="EMBL/GenBank/DDBJ databases">
        <title>Trade-off between light-utilization and light-protection in marine flavobacteria.</title>
        <authorList>
            <person name="Kumagai Y."/>
        </authorList>
    </citation>
    <scope>NUCLEOTIDE SEQUENCE [LARGE SCALE GENOMIC DNA]</scope>
    <source>
        <strain evidence="1 2">NBRC 107125</strain>
    </source>
</reference>
<dbReference type="KEGG" id="osg:BST96_02010"/>
<accession>A0A1X9NDF8</accession>